<sequence>MVFGQAPCGQAGAGGDLAPPLGPGPRRECSGPHRLPTGSAPCGERHGGTGPPPLATRATLTPSGPATPAAGP</sequence>
<dbReference type="EMBL" id="QUSF01013024">
    <property type="protein sequence ID" value="RLV61981.1"/>
    <property type="molecule type" value="Genomic_DNA"/>
</dbReference>
<name>A0A3L8Q3P3_CHLGU</name>
<protein>
    <submittedName>
        <fullName evidence="2">Uncharacterized protein</fullName>
    </submittedName>
</protein>
<feature type="compositionally biased region" description="Low complexity" evidence="1">
    <location>
        <begin position="55"/>
        <end position="72"/>
    </location>
</feature>
<evidence type="ECO:0000313" key="3">
    <source>
        <dbReference type="Proteomes" id="UP000276834"/>
    </source>
</evidence>
<comment type="caution">
    <text evidence="2">The sequence shown here is derived from an EMBL/GenBank/DDBJ whole genome shotgun (WGS) entry which is preliminary data.</text>
</comment>
<feature type="region of interest" description="Disordered" evidence="1">
    <location>
        <begin position="1"/>
        <end position="72"/>
    </location>
</feature>
<reference evidence="2 3" key="1">
    <citation type="journal article" date="2018" name="Proc. R. Soc. B">
        <title>A non-coding region near Follistatin controls head colour polymorphism in the Gouldian finch.</title>
        <authorList>
            <person name="Toomey M.B."/>
            <person name="Marques C.I."/>
            <person name="Andrade P."/>
            <person name="Araujo P.M."/>
            <person name="Sabatino S."/>
            <person name="Gazda M.A."/>
            <person name="Afonso S."/>
            <person name="Lopes R.J."/>
            <person name="Corbo J.C."/>
            <person name="Carneiro M."/>
        </authorList>
    </citation>
    <scope>NUCLEOTIDE SEQUENCE [LARGE SCALE GENOMIC DNA]</scope>
    <source>
        <strain evidence="2">Red01</strain>
        <tissue evidence="2">Muscle</tissue>
    </source>
</reference>
<gene>
    <name evidence="2" type="ORF">DV515_00019808</name>
</gene>
<proteinExistence type="predicted"/>
<evidence type="ECO:0000313" key="2">
    <source>
        <dbReference type="EMBL" id="RLV61981.1"/>
    </source>
</evidence>
<accession>A0A3L8Q3P3</accession>
<organism evidence="2 3">
    <name type="scientific">Chloebia gouldiae</name>
    <name type="common">Gouldian finch</name>
    <name type="synonym">Erythrura gouldiae</name>
    <dbReference type="NCBI Taxonomy" id="44316"/>
    <lineage>
        <taxon>Eukaryota</taxon>
        <taxon>Metazoa</taxon>
        <taxon>Chordata</taxon>
        <taxon>Craniata</taxon>
        <taxon>Vertebrata</taxon>
        <taxon>Euteleostomi</taxon>
        <taxon>Archelosauria</taxon>
        <taxon>Archosauria</taxon>
        <taxon>Dinosauria</taxon>
        <taxon>Saurischia</taxon>
        <taxon>Theropoda</taxon>
        <taxon>Coelurosauria</taxon>
        <taxon>Aves</taxon>
        <taxon>Neognathae</taxon>
        <taxon>Neoaves</taxon>
        <taxon>Telluraves</taxon>
        <taxon>Australaves</taxon>
        <taxon>Passeriformes</taxon>
        <taxon>Passeroidea</taxon>
        <taxon>Passeridae</taxon>
        <taxon>Chloebia</taxon>
    </lineage>
</organism>
<dbReference type="AlphaFoldDB" id="A0A3L8Q3P3"/>
<keyword evidence="3" id="KW-1185">Reference proteome</keyword>
<dbReference type="Proteomes" id="UP000276834">
    <property type="component" value="Unassembled WGS sequence"/>
</dbReference>
<evidence type="ECO:0000256" key="1">
    <source>
        <dbReference type="SAM" id="MobiDB-lite"/>
    </source>
</evidence>
<feature type="compositionally biased region" description="Low complexity" evidence="1">
    <location>
        <begin position="1"/>
        <end position="10"/>
    </location>
</feature>